<reference evidence="9" key="1">
    <citation type="submission" date="2021-01" db="EMBL/GenBank/DDBJ databases">
        <authorList>
            <person name="Corre E."/>
            <person name="Pelletier E."/>
            <person name="Niang G."/>
            <person name="Scheremetjew M."/>
            <person name="Finn R."/>
            <person name="Kale V."/>
            <person name="Holt S."/>
            <person name="Cochrane G."/>
            <person name="Meng A."/>
            <person name="Brown T."/>
            <person name="Cohen L."/>
        </authorList>
    </citation>
    <scope>NUCLEOTIDE SEQUENCE</scope>
    <source>
        <strain evidence="9">CCMP2877</strain>
    </source>
</reference>
<evidence type="ECO:0000256" key="1">
    <source>
        <dbReference type="ARBA" id="ARBA00000832"/>
    </source>
</evidence>
<comment type="similarity">
    <text evidence="3 6">Belongs to the glucosamine/galactosamine-6-phosphate isomerase family. 6-phosphogluconolactonase subfamily.</text>
</comment>
<comment type="catalytic activity">
    <reaction evidence="1 6">
        <text>6-phospho-D-glucono-1,5-lactone + H2O = 6-phospho-D-gluconate + H(+)</text>
        <dbReference type="Rhea" id="RHEA:12556"/>
        <dbReference type="ChEBI" id="CHEBI:15377"/>
        <dbReference type="ChEBI" id="CHEBI:15378"/>
        <dbReference type="ChEBI" id="CHEBI:57955"/>
        <dbReference type="ChEBI" id="CHEBI:58759"/>
        <dbReference type="EC" id="3.1.1.31"/>
    </reaction>
</comment>
<evidence type="ECO:0000313" key="9">
    <source>
        <dbReference type="EMBL" id="CAD9245499.1"/>
    </source>
</evidence>
<dbReference type="CDD" id="cd01400">
    <property type="entry name" value="6PGL"/>
    <property type="match status" value="1"/>
</dbReference>
<evidence type="ECO:0000256" key="2">
    <source>
        <dbReference type="ARBA" id="ARBA00004961"/>
    </source>
</evidence>
<evidence type="ECO:0000259" key="8">
    <source>
        <dbReference type="Pfam" id="PF01182"/>
    </source>
</evidence>
<accession>A0A7S1TTU9</accession>
<comment type="function">
    <text evidence="6">Hydrolysis of 6-phosphogluconolactone to 6-phosphogluconate.</text>
</comment>
<dbReference type="AlphaFoldDB" id="A0A7S1TTU9"/>
<feature type="domain" description="Glucosamine/galactosamine-6-phosphate isomerase" evidence="8">
    <location>
        <begin position="15"/>
        <end position="222"/>
    </location>
</feature>
<dbReference type="EMBL" id="HBGJ01006214">
    <property type="protein sequence ID" value="CAD9245499.1"/>
    <property type="molecule type" value="Transcribed_RNA"/>
</dbReference>
<dbReference type="InterPro" id="IPR005900">
    <property type="entry name" value="6-phosphogluconolactonase_DevB"/>
</dbReference>
<dbReference type="EC" id="3.1.1.31" evidence="4 6"/>
<gene>
    <name evidence="9" type="ORF">PPAR1163_LOCUS3848</name>
</gene>
<dbReference type="PANTHER" id="PTHR11054">
    <property type="entry name" value="6-PHOSPHOGLUCONOLACTONASE"/>
    <property type="match status" value="1"/>
</dbReference>
<dbReference type="Gene3D" id="3.40.50.1360">
    <property type="match status" value="1"/>
</dbReference>
<dbReference type="GO" id="GO:0006098">
    <property type="term" value="P:pentose-phosphate shunt"/>
    <property type="evidence" value="ECO:0007669"/>
    <property type="project" value="UniProtKB-UniPathway"/>
</dbReference>
<comment type="pathway">
    <text evidence="2 6">Carbohydrate degradation; pentose phosphate pathway; D-ribulose 5-phosphate from D-glucose 6-phosphate (oxidative stage): step 2/3.</text>
</comment>
<dbReference type="InterPro" id="IPR039104">
    <property type="entry name" value="6PGL"/>
</dbReference>
<evidence type="ECO:0000256" key="6">
    <source>
        <dbReference type="RuleBase" id="RU365095"/>
    </source>
</evidence>
<dbReference type="InterPro" id="IPR037171">
    <property type="entry name" value="NagB/RpiA_transferase-like"/>
</dbReference>
<dbReference type="Pfam" id="PF01182">
    <property type="entry name" value="Glucosamine_iso"/>
    <property type="match status" value="1"/>
</dbReference>
<dbReference type="GO" id="GO:0005975">
    <property type="term" value="P:carbohydrate metabolic process"/>
    <property type="evidence" value="ECO:0007669"/>
    <property type="project" value="UniProtKB-UniRule"/>
</dbReference>
<dbReference type="NCBIfam" id="TIGR01198">
    <property type="entry name" value="pgl"/>
    <property type="match status" value="1"/>
</dbReference>
<dbReference type="GO" id="GO:0017057">
    <property type="term" value="F:6-phosphogluconolactonase activity"/>
    <property type="evidence" value="ECO:0007669"/>
    <property type="project" value="UniProtKB-UniRule"/>
</dbReference>
<proteinExistence type="inferred from homology"/>
<dbReference type="FunFam" id="3.40.50.1360:FF:000005">
    <property type="entry name" value="6-phosphogluconolactonase"/>
    <property type="match status" value="1"/>
</dbReference>
<evidence type="ECO:0000256" key="4">
    <source>
        <dbReference type="ARBA" id="ARBA00013198"/>
    </source>
</evidence>
<sequence>MLCAGSIEPELRVLPDKNAIVEPLREFVAAAAEDAVARRGYFAVALSGGSMVKLLSAAILGGAAPLDISSWKVFFADERFVAPDDADSTYGGYKSALFDKIGAAVFAIDDTMELDNCAADYESRVRAEVGAAEDGAVPQFDLVLLGMGPDGHTASLFPGHALLSEAERLIAPISDSPKPPPQRVTMTLPLLLAASQVAFVATGGSKAPILQAALPSYAAEPTETMVRPKSSHPLDLHPNPSPEPRPEASHPLCPHPRPVAPSPTRKAYPVEHVRPASGRLTFFLDAAAAQGSAEL</sequence>
<feature type="region of interest" description="Disordered" evidence="7">
    <location>
        <begin position="221"/>
        <end position="270"/>
    </location>
</feature>
<protein>
    <recommendedName>
        <fullName evidence="4 6">6-phosphogluconolactonase</fullName>
        <shortName evidence="6">6PGL</shortName>
        <ecNumber evidence="4 6">3.1.1.31</ecNumber>
    </recommendedName>
</protein>
<evidence type="ECO:0000256" key="3">
    <source>
        <dbReference type="ARBA" id="ARBA00010662"/>
    </source>
</evidence>
<organism evidence="9">
    <name type="scientific">Phaeomonas parva</name>
    <dbReference type="NCBI Taxonomy" id="124430"/>
    <lineage>
        <taxon>Eukaryota</taxon>
        <taxon>Sar</taxon>
        <taxon>Stramenopiles</taxon>
        <taxon>Ochrophyta</taxon>
        <taxon>Pinguiophyceae</taxon>
        <taxon>Pinguiochrysidales</taxon>
        <taxon>Pinguiochrysidaceae</taxon>
        <taxon>Phaeomonas</taxon>
    </lineage>
</organism>
<dbReference type="UniPathway" id="UPA00115">
    <property type="reaction ID" value="UER00409"/>
</dbReference>
<evidence type="ECO:0000256" key="7">
    <source>
        <dbReference type="SAM" id="MobiDB-lite"/>
    </source>
</evidence>
<keyword evidence="5 6" id="KW-0378">Hydrolase</keyword>
<dbReference type="SUPFAM" id="SSF100950">
    <property type="entry name" value="NagB/RpiA/CoA transferase-like"/>
    <property type="match status" value="1"/>
</dbReference>
<evidence type="ECO:0000256" key="5">
    <source>
        <dbReference type="ARBA" id="ARBA00022801"/>
    </source>
</evidence>
<name>A0A7S1TTU9_9STRA</name>
<dbReference type="PANTHER" id="PTHR11054:SF0">
    <property type="entry name" value="6-PHOSPHOGLUCONOLACTONASE"/>
    <property type="match status" value="1"/>
</dbReference>
<dbReference type="InterPro" id="IPR006148">
    <property type="entry name" value="Glc/Gal-6P_isomerase"/>
</dbReference>